<accession>S0EZ61</accession>
<name>S0EZ61_CHTCT</name>
<sequence length="359" mass="37936">MFHRHVRFRKPGITQSGHVAWLWPKKIGLLTGAYFLILLTGCRLDVNRLVVPDLTWTSPIKSSTAEEKDPLESVQIPPRDLELMPPAPMPWRIALVLPSQSSSLDLPALTQGFLALCHALKVIPVTSANLSAALASRPNALCVVAPATSLSAITVQAHKGGAICVFCDANNGRIVSMAVQKLRQAAGTSDFDGFVGTDALSAGRMCGLAMMDLLPNGGKVLAIGPALSSMEGFISITTGQLEVENSTQMPPASASLVTFQGFTCLDPSQMPKLQRALVASPKLRTKPVVGYGDTPTMRSLFAMGRCEGLVAPPSTGLGEALAALTVGLLENRLPKGRQVLLASEGYLRPPPSSSAPPTR</sequence>
<dbReference type="RefSeq" id="WP_016483036.1">
    <property type="nucleotide sequence ID" value="NC_021487.1"/>
</dbReference>
<dbReference type="InParanoid" id="S0EZ61"/>
<organism evidence="1 2">
    <name type="scientific">Chthonomonas calidirosea (strain DSM 23976 / ICMP 18418 / T49)</name>
    <dbReference type="NCBI Taxonomy" id="1303518"/>
    <lineage>
        <taxon>Bacteria</taxon>
        <taxon>Bacillati</taxon>
        <taxon>Armatimonadota</taxon>
        <taxon>Chthonomonadia</taxon>
        <taxon>Chthonomonadales</taxon>
        <taxon>Chthonomonadaceae</taxon>
        <taxon>Chthonomonas</taxon>
    </lineage>
</organism>
<dbReference type="Proteomes" id="UP000014227">
    <property type="component" value="Chromosome I"/>
</dbReference>
<dbReference type="KEGG" id="ccz:CCALI_01692"/>
<dbReference type="PATRIC" id="fig|1303518.3.peg.1743"/>
<dbReference type="InterPro" id="IPR028082">
    <property type="entry name" value="Peripla_BP_I"/>
</dbReference>
<evidence type="ECO:0000313" key="1">
    <source>
        <dbReference type="EMBL" id="CCW35505.1"/>
    </source>
</evidence>
<dbReference type="HOGENOM" id="CLU_770974_0_0_0"/>
<proteinExistence type="predicted"/>
<gene>
    <name evidence="1" type="ORF">CCALI_01692</name>
</gene>
<dbReference type="eggNOG" id="COG1879">
    <property type="taxonomic scope" value="Bacteria"/>
</dbReference>
<protein>
    <recommendedName>
        <fullName evidence="3">ABC-type sugar transport system, periplasmic component</fullName>
    </recommendedName>
</protein>
<dbReference type="AlphaFoldDB" id="S0EZ61"/>
<evidence type="ECO:0000313" key="2">
    <source>
        <dbReference type="Proteomes" id="UP000014227"/>
    </source>
</evidence>
<evidence type="ECO:0008006" key="3">
    <source>
        <dbReference type="Google" id="ProtNLM"/>
    </source>
</evidence>
<dbReference type="EMBL" id="HF951689">
    <property type="protein sequence ID" value="CCW35505.1"/>
    <property type="molecule type" value="Genomic_DNA"/>
</dbReference>
<keyword evidence="2" id="KW-1185">Reference proteome</keyword>
<reference evidence="2" key="1">
    <citation type="submission" date="2013-03" db="EMBL/GenBank/DDBJ databases">
        <title>Genome sequence of Chthonomonas calidirosea, the first sequenced genome from the Armatimonadetes phylum (formally candidate division OP10).</title>
        <authorList>
            <person name="Lee K.C.Y."/>
            <person name="Morgan X.C."/>
            <person name="Dunfield P.F."/>
            <person name="Tamas I."/>
            <person name="Houghton K.M."/>
            <person name="Vyssotski M."/>
            <person name="Ryan J.L.J."/>
            <person name="Lagutin K."/>
            <person name="McDonald I.R."/>
            <person name="Stott M.B."/>
        </authorList>
    </citation>
    <scope>NUCLEOTIDE SEQUENCE [LARGE SCALE GENOMIC DNA]</scope>
    <source>
        <strain evidence="2">DSM 23976 / ICMP 18418 / T49</strain>
    </source>
</reference>
<dbReference type="STRING" id="454171.CP488_02400"/>
<dbReference type="SUPFAM" id="SSF53822">
    <property type="entry name" value="Periplasmic binding protein-like I"/>
    <property type="match status" value="1"/>
</dbReference>